<evidence type="ECO:0000256" key="2">
    <source>
        <dbReference type="SAM" id="Phobius"/>
    </source>
</evidence>
<dbReference type="Proteomes" id="UP000306552">
    <property type="component" value="Unassembled WGS sequence"/>
</dbReference>
<protein>
    <recommendedName>
        <fullName evidence="5">Anti-sigma factor</fullName>
    </recommendedName>
</protein>
<keyword evidence="2" id="KW-1133">Transmembrane helix</keyword>
<sequence length="187" mass="21682">MKDLRKDFNYQSKSFKMSKGHEKSFENKLDNAFGKKPKQDWSMVYKMAAVLIIAVLSTVFIMNQNQSFFDKPVLEKTENVKIGLGDLSPELKNIEDYYLTSIKLELATLETSPEYDAMVDSYLEELQNINKAYTDLEQELNSVGISEDIINAMIDNLQLRLELLQDLKQKLNHLNQNKNEKNSVYQI</sequence>
<comment type="caution">
    <text evidence="3">The sequence shown here is derived from an EMBL/GenBank/DDBJ whole genome shotgun (WGS) entry which is preliminary data.</text>
</comment>
<evidence type="ECO:0000313" key="3">
    <source>
        <dbReference type="EMBL" id="TKS57395.1"/>
    </source>
</evidence>
<keyword evidence="1" id="KW-0175">Coiled coil</keyword>
<evidence type="ECO:0000256" key="1">
    <source>
        <dbReference type="SAM" id="Coils"/>
    </source>
</evidence>
<evidence type="ECO:0008006" key="5">
    <source>
        <dbReference type="Google" id="ProtNLM"/>
    </source>
</evidence>
<reference evidence="3 4" key="1">
    <citation type="submission" date="2019-04" db="EMBL/GenBank/DDBJ databases">
        <title>Psychroflexus halotolerans sp. nov., isolated from a marine solar saltern.</title>
        <authorList>
            <person name="Feng X."/>
        </authorList>
    </citation>
    <scope>NUCLEOTIDE SEQUENCE [LARGE SCALE GENOMIC DNA]</scope>
    <source>
        <strain evidence="3 4">WDS2C27</strain>
    </source>
</reference>
<keyword evidence="4" id="KW-1185">Reference proteome</keyword>
<name>A0A4V6ALL1_9FLAO</name>
<evidence type="ECO:0000313" key="4">
    <source>
        <dbReference type="Proteomes" id="UP000306552"/>
    </source>
</evidence>
<feature type="coiled-coil region" evidence="1">
    <location>
        <begin position="119"/>
        <end position="184"/>
    </location>
</feature>
<proteinExistence type="predicted"/>
<dbReference type="OrthoDB" id="1441018at2"/>
<organism evidence="3 4">
    <name type="scientific">Mesohalobacter halotolerans</name>
    <dbReference type="NCBI Taxonomy" id="1883405"/>
    <lineage>
        <taxon>Bacteria</taxon>
        <taxon>Pseudomonadati</taxon>
        <taxon>Bacteroidota</taxon>
        <taxon>Flavobacteriia</taxon>
        <taxon>Flavobacteriales</taxon>
        <taxon>Flavobacteriaceae</taxon>
        <taxon>Mesohalobacter</taxon>
    </lineage>
</organism>
<accession>A0A4V6ALL1</accession>
<dbReference type="EMBL" id="SWMU01000001">
    <property type="protein sequence ID" value="TKS57395.1"/>
    <property type="molecule type" value="Genomic_DNA"/>
</dbReference>
<keyword evidence="2" id="KW-0812">Transmembrane</keyword>
<gene>
    <name evidence="3" type="ORF">FCN74_02940</name>
</gene>
<dbReference type="AlphaFoldDB" id="A0A4V6ALL1"/>
<keyword evidence="2" id="KW-0472">Membrane</keyword>
<dbReference type="RefSeq" id="WP_138931096.1">
    <property type="nucleotide sequence ID" value="NZ_SWMU01000001.1"/>
</dbReference>
<feature type="transmembrane region" description="Helical" evidence="2">
    <location>
        <begin position="43"/>
        <end position="62"/>
    </location>
</feature>